<comment type="caution">
    <text evidence="1">The sequence shown here is derived from an EMBL/GenBank/DDBJ whole genome shotgun (WGS) entry which is preliminary data.</text>
</comment>
<dbReference type="PATRIC" id="fig|545697.3.peg.1381"/>
<dbReference type="AlphaFoldDB" id="L1QH85"/>
<dbReference type="RefSeq" id="WP_005212676.1">
    <property type="nucleotide sequence ID" value="NZ_KB291628.1"/>
</dbReference>
<name>L1QH85_9CLOT</name>
<evidence type="ECO:0000313" key="2">
    <source>
        <dbReference type="Proteomes" id="UP000010420"/>
    </source>
</evidence>
<dbReference type="eggNOG" id="ENOG50339TV">
    <property type="taxonomic scope" value="Bacteria"/>
</dbReference>
<dbReference type="HOGENOM" id="CLU_182788_0_1_9"/>
<dbReference type="OrthoDB" id="6636823at2"/>
<dbReference type="Pfam" id="PF14056">
    <property type="entry name" value="DUF4250"/>
    <property type="match status" value="1"/>
</dbReference>
<dbReference type="InterPro" id="IPR025346">
    <property type="entry name" value="DUF4250"/>
</dbReference>
<dbReference type="EMBL" id="AMEZ01000036">
    <property type="protein sequence ID" value="EKY27369.1"/>
    <property type="molecule type" value="Genomic_DNA"/>
</dbReference>
<protein>
    <recommendedName>
        <fullName evidence="3">DUF4250 domain-containing protein</fullName>
    </recommendedName>
</protein>
<evidence type="ECO:0008006" key="3">
    <source>
        <dbReference type="Google" id="ProtNLM"/>
    </source>
</evidence>
<sequence length="62" mass="7263">MDKETLLKMDPHILVSMVNMKLRDFYGSLNAYCDDLGINRDEIESKLLCAGYKYNNELNQFK</sequence>
<evidence type="ECO:0000313" key="1">
    <source>
        <dbReference type="EMBL" id="EKY27369.1"/>
    </source>
</evidence>
<dbReference type="Proteomes" id="UP000010420">
    <property type="component" value="Unassembled WGS sequence"/>
</dbReference>
<proteinExistence type="predicted"/>
<keyword evidence="2" id="KW-1185">Reference proteome</keyword>
<accession>L1QH85</accession>
<organism evidence="1 2">
    <name type="scientific">Clostridium celatum DSM 1785</name>
    <dbReference type="NCBI Taxonomy" id="545697"/>
    <lineage>
        <taxon>Bacteria</taxon>
        <taxon>Bacillati</taxon>
        <taxon>Bacillota</taxon>
        <taxon>Clostridia</taxon>
        <taxon>Eubacteriales</taxon>
        <taxon>Clostridiaceae</taxon>
        <taxon>Clostridium</taxon>
    </lineage>
</organism>
<gene>
    <name evidence="1" type="ORF">HMPREF0216_01402</name>
</gene>
<reference evidence="1 2" key="1">
    <citation type="submission" date="2012-05" db="EMBL/GenBank/DDBJ databases">
        <authorList>
            <person name="Weinstock G."/>
            <person name="Sodergren E."/>
            <person name="Lobos E.A."/>
            <person name="Fulton L."/>
            <person name="Fulton R."/>
            <person name="Courtney L."/>
            <person name="Fronick C."/>
            <person name="O'Laughlin M."/>
            <person name="Godfrey J."/>
            <person name="Wilson R.M."/>
            <person name="Miner T."/>
            <person name="Farmer C."/>
            <person name="Delehaunty K."/>
            <person name="Cordes M."/>
            <person name="Minx P."/>
            <person name="Tomlinson C."/>
            <person name="Chen J."/>
            <person name="Wollam A."/>
            <person name="Pepin K.H."/>
            <person name="Bhonagiri V."/>
            <person name="Zhang X."/>
            <person name="Suruliraj S."/>
            <person name="Warren W."/>
            <person name="Mitreva M."/>
            <person name="Mardis E.R."/>
            <person name="Wilson R.K."/>
        </authorList>
    </citation>
    <scope>NUCLEOTIDE SEQUENCE [LARGE SCALE GENOMIC DNA]</scope>
    <source>
        <strain evidence="1 2">DSM 1785</strain>
    </source>
</reference>